<dbReference type="EMBL" id="JABXBU010000030">
    <property type="protein sequence ID" value="KAF8785479.1"/>
    <property type="molecule type" value="Genomic_DNA"/>
</dbReference>
<dbReference type="InterPro" id="IPR056237">
    <property type="entry name" value="ANKLE2_3rd"/>
</dbReference>
<dbReference type="Pfam" id="PF24567">
    <property type="entry name" value="ANKLE2_3rd"/>
    <property type="match status" value="1"/>
</dbReference>
<evidence type="ECO:0000256" key="6">
    <source>
        <dbReference type="ARBA" id="ARBA00022537"/>
    </source>
</evidence>
<dbReference type="Proteomes" id="UP000807504">
    <property type="component" value="Unassembled WGS sequence"/>
</dbReference>
<keyword evidence="13" id="KW-0131">Cell cycle</keyword>
<dbReference type="Gene3D" id="1.25.40.20">
    <property type="entry name" value="Ankyrin repeat-containing domain"/>
    <property type="match status" value="1"/>
</dbReference>
<dbReference type="GO" id="GO:0044218">
    <property type="term" value="C:other organism cell membrane"/>
    <property type="evidence" value="ECO:0007669"/>
    <property type="project" value="UniProtKB-KW"/>
</dbReference>
<feature type="region of interest" description="Disordered" evidence="15">
    <location>
        <begin position="1"/>
        <end position="31"/>
    </location>
</feature>
<keyword evidence="18" id="KW-1185">Reference proteome</keyword>
<evidence type="ECO:0000256" key="14">
    <source>
        <dbReference type="PROSITE-ProRule" id="PRU00023"/>
    </source>
</evidence>
<evidence type="ECO:0000256" key="8">
    <source>
        <dbReference type="ARBA" id="ARBA00022656"/>
    </source>
</evidence>
<keyword evidence="12" id="KW-0472">Membrane</keyword>
<dbReference type="SMART" id="SM00248">
    <property type="entry name" value="ANK"/>
    <property type="match status" value="2"/>
</dbReference>
<comment type="subcellular location">
    <subcellularLocation>
        <location evidence="2">Secreted</location>
    </subcellularLocation>
    <subcellularLocation>
        <location evidence="1">Target cell membrane</location>
    </subcellularLocation>
</comment>
<evidence type="ECO:0000313" key="17">
    <source>
        <dbReference type="EMBL" id="KAF8785479.1"/>
    </source>
</evidence>
<dbReference type="GO" id="GO:0090729">
    <property type="term" value="F:toxin activity"/>
    <property type="evidence" value="ECO:0007669"/>
    <property type="project" value="UniProtKB-KW"/>
</dbReference>
<evidence type="ECO:0000256" key="2">
    <source>
        <dbReference type="ARBA" id="ARBA00004613"/>
    </source>
</evidence>
<evidence type="ECO:0000256" key="12">
    <source>
        <dbReference type="ARBA" id="ARBA00023298"/>
    </source>
</evidence>
<keyword evidence="9" id="KW-0528">Neurotoxin</keyword>
<accession>A0A8T0F7R4</accession>
<evidence type="ECO:0000256" key="7">
    <source>
        <dbReference type="ARBA" id="ARBA00022618"/>
    </source>
</evidence>
<keyword evidence="4" id="KW-0268">Exocytosis</keyword>
<evidence type="ECO:0000256" key="13">
    <source>
        <dbReference type="ARBA" id="ARBA00023306"/>
    </source>
</evidence>
<evidence type="ECO:0000313" key="18">
    <source>
        <dbReference type="Proteomes" id="UP000807504"/>
    </source>
</evidence>
<dbReference type="GO" id="GO:0006887">
    <property type="term" value="P:exocytosis"/>
    <property type="evidence" value="ECO:0007669"/>
    <property type="project" value="UniProtKB-KW"/>
</dbReference>
<comment type="similarity">
    <text evidence="3">Belongs to the ANKLE2 family.</text>
</comment>
<dbReference type="InterPro" id="IPR036770">
    <property type="entry name" value="Ankyrin_rpt-contain_sf"/>
</dbReference>
<sequence length="512" mass="59456">MEDKSTSRSSNPTTSSSDSATASTSAIDEDTDSWEKEDIQLLYIYMKFNRQQEFATFFWQYPRSLYYKGEIPPVDHEGFKYNFLQVAVIFNYPVFVQLILDLLENPQLPKYYFSSKRKKLVSIKMLDILKMYLNTGSIQTGDTPLHFAAKLGYIDCCKILLSRPLCDMTVTNYDNLTPSEVICVSMKERSDETFEKIQALFNDGLFYVPVFRSNAGLQPIVGKPRKCKDFSSLERNFGVNFKRKIKERPLYILNAFAGPMPFEMADKFYNALKNRSLFTPEEQRQLLKIQLLEPNRGVERIARSFAKDLKLEWKEFFLPLEVFINLQENKGLDVFEKFCENREQYNLPSGSVPSSLDDENTMIVTKQMSLLRLYPSHVNPLCHRANFLYCYQKKFFEANAQDLTEDGDVAELLPSSSSEMREQSQTLESENNIFMNRLHLSDLDKDIYVSLKQVETSTYPKTEEWKCKIEAHLQTKVKEFPVNVDLFDPLNPIPVPKFRVSETDSVSHEENV</sequence>
<reference evidence="17" key="1">
    <citation type="journal article" date="2020" name="bioRxiv">
        <title>Chromosome-level reference genome of the European wasp spider Argiope bruennichi: a resource for studies on range expansion and evolutionary adaptation.</title>
        <authorList>
            <person name="Sheffer M.M."/>
            <person name="Hoppe A."/>
            <person name="Krehenwinkel H."/>
            <person name="Uhl G."/>
            <person name="Kuss A.W."/>
            <person name="Jensen L."/>
            <person name="Jensen C."/>
            <person name="Gillespie R.G."/>
            <person name="Hoff K.J."/>
            <person name="Prost S."/>
        </authorList>
    </citation>
    <scope>NUCLEOTIDE SEQUENCE</scope>
</reference>
<evidence type="ECO:0000256" key="11">
    <source>
        <dbReference type="ARBA" id="ARBA00023043"/>
    </source>
</evidence>
<evidence type="ECO:0000259" key="16">
    <source>
        <dbReference type="Pfam" id="PF24567"/>
    </source>
</evidence>
<dbReference type="PANTHER" id="PTHR12349:SF4">
    <property type="entry name" value="ANKYRIN REPEAT AND LEM DOMAIN-CONTAINING PROTEIN 2"/>
    <property type="match status" value="1"/>
</dbReference>
<evidence type="ECO:0000256" key="5">
    <source>
        <dbReference type="ARBA" id="ARBA00022525"/>
    </source>
</evidence>
<name>A0A8T0F7R4_ARGBR</name>
<feature type="compositionally biased region" description="Low complexity" evidence="15">
    <location>
        <begin position="7"/>
        <end position="26"/>
    </location>
</feature>
<protein>
    <submittedName>
        <fullName evidence="17">Ankyrin repeat and LEM domain-containing</fullName>
    </submittedName>
</protein>
<keyword evidence="8" id="KW-0800">Toxin</keyword>
<dbReference type="PROSITE" id="PS50297">
    <property type="entry name" value="ANK_REP_REGION"/>
    <property type="match status" value="1"/>
</dbReference>
<evidence type="ECO:0000256" key="15">
    <source>
        <dbReference type="SAM" id="MobiDB-lite"/>
    </source>
</evidence>
<proteinExistence type="inferred from homology"/>
<gene>
    <name evidence="17" type="ORF">HNY73_011006</name>
</gene>
<dbReference type="Pfam" id="PF00023">
    <property type="entry name" value="Ank"/>
    <property type="match status" value="1"/>
</dbReference>
<keyword evidence="10" id="KW-0638">Presynaptic neurotoxin</keyword>
<evidence type="ECO:0000256" key="1">
    <source>
        <dbReference type="ARBA" id="ARBA00004175"/>
    </source>
</evidence>
<dbReference type="PANTHER" id="PTHR12349">
    <property type="entry name" value="ANKYRIN REPEAT AND LEM DOMAIN-CONTAINING PROTEIN 2"/>
    <property type="match status" value="1"/>
</dbReference>
<keyword evidence="6" id="KW-1052">Target cell membrane</keyword>
<dbReference type="GO" id="GO:0005576">
    <property type="term" value="C:extracellular region"/>
    <property type="evidence" value="ECO:0007669"/>
    <property type="project" value="UniProtKB-SubCell"/>
</dbReference>
<evidence type="ECO:0000256" key="4">
    <source>
        <dbReference type="ARBA" id="ARBA00022483"/>
    </source>
</evidence>
<keyword evidence="12" id="KW-1053">Target membrane</keyword>
<dbReference type="AlphaFoldDB" id="A0A8T0F7R4"/>
<keyword evidence="7" id="KW-0132">Cell division</keyword>
<dbReference type="PROSITE" id="PS50088">
    <property type="entry name" value="ANK_REPEAT"/>
    <property type="match status" value="1"/>
</dbReference>
<keyword evidence="11 14" id="KW-0040">ANK repeat</keyword>
<evidence type="ECO:0000256" key="10">
    <source>
        <dbReference type="ARBA" id="ARBA00023028"/>
    </source>
</evidence>
<reference evidence="17" key="2">
    <citation type="submission" date="2020-06" db="EMBL/GenBank/DDBJ databases">
        <authorList>
            <person name="Sheffer M."/>
        </authorList>
    </citation>
    <scope>NUCLEOTIDE SEQUENCE</scope>
</reference>
<dbReference type="InterPro" id="IPR002110">
    <property type="entry name" value="Ankyrin_rpt"/>
</dbReference>
<evidence type="ECO:0000256" key="3">
    <source>
        <dbReference type="ARBA" id="ARBA00007597"/>
    </source>
</evidence>
<keyword evidence="5" id="KW-0964">Secreted</keyword>
<evidence type="ECO:0000256" key="9">
    <source>
        <dbReference type="ARBA" id="ARBA00022699"/>
    </source>
</evidence>
<dbReference type="SUPFAM" id="SSF48403">
    <property type="entry name" value="Ankyrin repeat"/>
    <property type="match status" value="1"/>
</dbReference>
<dbReference type="GO" id="GO:0051301">
    <property type="term" value="P:cell division"/>
    <property type="evidence" value="ECO:0007669"/>
    <property type="project" value="UniProtKB-KW"/>
</dbReference>
<organism evidence="17 18">
    <name type="scientific">Argiope bruennichi</name>
    <name type="common">Wasp spider</name>
    <name type="synonym">Aranea bruennichi</name>
    <dbReference type="NCBI Taxonomy" id="94029"/>
    <lineage>
        <taxon>Eukaryota</taxon>
        <taxon>Metazoa</taxon>
        <taxon>Ecdysozoa</taxon>
        <taxon>Arthropoda</taxon>
        <taxon>Chelicerata</taxon>
        <taxon>Arachnida</taxon>
        <taxon>Araneae</taxon>
        <taxon>Araneomorphae</taxon>
        <taxon>Entelegynae</taxon>
        <taxon>Araneoidea</taxon>
        <taxon>Araneidae</taxon>
        <taxon>Argiope</taxon>
    </lineage>
</organism>
<comment type="caution">
    <text evidence="17">The sequence shown here is derived from an EMBL/GenBank/DDBJ whole genome shotgun (WGS) entry which is preliminary data.</text>
</comment>
<dbReference type="GO" id="GO:0044231">
    <property type="term" value="C:host cell presynaptic membrane"/>
    <property type="evidence" value="ECO:0007669"/>
    <property type="project" value="UniProtKB-KW"/>
</dbReference>
<feature type="domain" description="ANKLE2 third alpha/beta" evidence="16">
    <location>
        <begin position="206"/>
        <end position="316"/>
    </location>
</feature>
<feature type="repeat" description="ANK" evidence="14">
    <location>
        <begin position="140"/>
        <end position="163"/>
    </location>
</feature>